<dbReference type="AlphaFoldDB" id="A0A101EMC3"/>
<evidence type="ECO:0000313" key="3">
    <source>
        <dbReference type="Proteomes" id="UP000053911"/>
    </source>
</evidence>
<sequence length="100" mass="11498">MKKLQEKVDSLIKEFGGYWEPFAMLAAVIEELGELSNEILKLEGIKTSEESPKVEEELGDVVFALFCIANYYNIDVEKALNKTILKYSSRDKEKWNSFTL</sequence>
<name>A0A101EMC3_9EURY</name>
<dbReference type="InterPro" id="IPR012359">
    <property type="entry name" value="MazG-related_YpjD"/>
</dbReference>
<dbReference type="InterPro" id="IPR004518">
    <property type="entry name" value="MazG-like_dom"/>
</dbReference>
<comment type="caution">
    <text evidence="2">The sequence shown here is derived from an EMBL/GenBank/DDBJ whole genome shotgun (WGS) entry which is preliminary data.</text>
</comment>
<dbReference type="PIRSF" id="PIRSF029904">
    <property type="entry name" value="UCP029904_pph"/>
    <property type="match status" value="1"/>
</dbReference>
<evidence type="ECO:0000259" key="1">
    <source>
        <dbReference type="Pfam" id="PF03819"/>
    </source>
</evidence>
<dbReference type="InterPro" id="IPR047046">
    <property type="entry name" value="YpjD/YvdC"/>
</dbReference>
<feature type="domain" description="NTP pyrophosphohydrolase MazG-like" evidence="1">
    <location>
        <begin position="23"/>
        <end position="93"/>
    </location>
</feature>
<organism evidence="2 3">
    <name type="scientific">Thermococcus sibiricus</name>
    <dbReference type="NCBI Taxonomy" id="172049"/>
    <lineage>
        <taxon>Archaea</taxon>
        <taxon>Methanobacteriati</taxon>
        <taxon>Methanobacteriota</taxon>
        <taxon>Thermococci</taxon>
        <taxon>Thermococcales</taxon>
        <taxon>Thermococcaceae</taxon>
        <taxon>Thermococcus</taxon>
    </lineage>
</organism>
<dbReference type="PANTHER" id="PTHR42692:SF1">
    <property type="entry name" value="NUCLEOTIDE PYROPHOSPHOHYDROLASE"/>
    <property type="match status" value="1"/>
</dbReference>
<gene>
    <name evidence="2" type="ORF">XD54_1158</name>
</gene>
<dbReference type="RefSeq" id="WP_283217634.1">
    <property type="nucleotide sequence ID" value="NZ_LGFD01000020.1"/>
</dbReference>
<protein>
    <submittedName>
        <fullName evidence="2">Putative regulatory protein</fullName>
    </submittedName>
</protein>
<accession>A0A101EMC3</accession>
<dbReference type="SUPFAM" id="SSF101386">
    <property type="entry name" value="all-alpha NTP pyrophosphatases"/>
    <property type="match status" value="1"/>
</dbReference>
<dbReference type="Gene3D" id="1.10.287.1080">
    <property type="entry name" value="MazG-like"/>
    <property type="match status" value="1"/>
</dbReference>
<reference evidence="3" key="1">
    <citation type="journal article" date="2015" name="MBio">
        <title>Genome-Resolved Metagenomic Analysis Reveals Roles for Candidate Phyla and Other Microbial Community Members in Biogeochemical Transformations in Oil Reservoirs.</title>
        <authorList>
            <person name="Hu P."/>
            <person name="Tom L."/>
            <person name="Singh A."/>
            <person name="Thomas B.C."/>
            <person name="Baker B.J."/>
            <person name="Piceno Y.M."/>
            <person name="Andersen G.L."/>
            <person name="Banfield J.F."/>
        </authorList>
    </citation>
    <scope>NUCLEOTIDE SEQUENCE [LARGE SCALE GENOMIC DNA]</scope>
</reference>
<dbReference type="EMBL" id="LGFD01000020">
    <property type="protein sequence ID" value="KUK17565.1"/>
    <property type="molecule type" value="Genomic_DNA"/>
</dbReference>
<dbReference type="PATRIC" id="fig|172049.5.peg.2117"/>
<dbReference type="PANTHER" id="PTHR42692">
    <property type="entry name" value="NUCLEOTIDE PYROPHOSPHOHYDROLASE"/>
    <property type="match status" value="1"/>
</dbReference>
<proteinExistence type="predicted"/>
<evidence type="ECO:0000313" key="2">
    <source>
        <dbReference type="EMBL" id="KUK17565.1"/>
    </source>
</evidence>
<dbReference type="Proteomes" id="UP000053911">
    <property type="component" value="Unassembled WGS sequence"/>
</dbReference>
<dbReference type="Pfam" id="PF03819">
    <property type="entry name" value="MazG"/>
    <property type="match status" value="1"/>
</dbReference>